<feature type="domain" description="ESX-1 secretion-associated protein EspA/EspE-like" evidence="1">
    <location>
        <begin position="19"/>
        <end position="99"/>
    </location>
</feature>
<accession>A0A124E8N7</accession>
<dbReference type="OrthoDB" id="1187707at2"/>
<dbReference type="AlphaFoldDB" id="A0A124E8N7"/>
<comment type="caution">
    <text evidence="2">The sequence shown here is derived from an EMBL/GenBank/DDBJ whole genome shotgun (WGS) entry which is preliminary data.</text>
</comment>
<reference evidence="3" key="2">
    <citation type="submission" date="2016-02" db="EMBL/GenBank/DDBJ databases">
        <title>Draft genome sequence of five rapidly growing Mycobacterium species.</title>
        <authorList>
            <person name="Katahira K."/>
            <person name="Gotou Y."/>
            <person name="Iida K."/>
            <person name="Ogura Y."/>
            <person name="Hayashi T."/>
        </authorList>
    </citation>
    <scope>NUCLEOTIDE SEQUENCE [LARGE SCALE GENOMIC DNA]</scope>
    <source>
        <strain evidence="3">JCM6362</strain>
    </source>
</reference>
<dbReference type="STRING" id="1797.RMCT_3295"/>
<name>A0A124E8N7_MYCTH</name>
<evidence type="ECO:0000259" key="1">
    <source>
        <dbReference type="Pfam" id="PF18879"/>
    </source>
</evidence>
<organism evidence="2 3">
    <name type="scientific">Mycolicibacterium thermoresistibile</name>
    <name type="common">Mycobacterium thermoresistibile</name>
    <dbReference type="NCBI Taxonomy" id="1797"/>
    <lineage>
        <taxon>Bacteria</taxon>
        <taxon>Bacillati</taxon>
        <taxon>Actinomycetota</taxon>
        <taxon>Actinomycetes</taxon>
        <taxon>Mycobacteriales</taxon>
        <taxon>Mycobacteriaceae</taxon>
        <taxon>Mycolicibacterium</taxon>
    </lineage>
</organism>
<evidence type="ECO:0000313" key="3">
    <source>
        <dbReference type="Proteomes" id="UP000069654"/>
    </source>
</evidence>
<dbReference type="RefSeq" id="WP_050811937.1">
    <property type="nucleotide sequence ID" value="NZ_BCTB01000042.1"/>
</dbReference>
<dbReference type="Pfam" id="PF18879">
    <property type="entry name" value="EspA_EspE"/>
    <property type="match status" value="1"/>
</dbReference>
<proteinExistence type="predicted"/>
<protein>
    <recommendedName>
        <fullName evidence="1">ESX-1 secretion-associated protein EspA/EspE-like domain-containing protein</fullName>
    </recommendedName>
</protein>
<dbReference type="Proteomes" id="UP000069654">
    <property type="component" value="Unassembled WGS sequence"/>
</dbReference>
<sequence length="175" mass="18966">MSALDAFFLTWRKARETYGVGTPQTGEQFDHSTTFRELASRLESTAPGDKWTGTAADAYDAVNTEHRLVIGELANLDRRLGAQITRAAQIVTTGRNDLQTVHDTVAAIADRLPPGPSDDAMRYALVSQGTGKIIEIIRDSNTDLNAVGADLRALDSAYQELGNQKFANGPKESNT</sequence>
<evidence type="ECO:0000313" key="2">
    <source>
        <dbReference type="EMBL" id="GAT16326.1"/>
    </source>
</evidence>
<dbReference type="InterPro" id="IPR043796">
    <property type="entry name" value="ESX-1_EspA/EspE-like"/>
</dbReference>
<gene>
    <name evidence="2" type="ORF">RMCT_3295</name>
</gene>
<reference evidence="2 3" key="1">
    <citation type="journal article" date="2016" name="Genome Announc.">
        <title>Draft Genome Sequences of Five Rapidly Growing Mycobacterium Species, M. thermoresistibile, M. fortuitum subsp. acetamidolyticum, M. canariasense, M. brisbanense, and M. novocastrense.</title>
        <authorList>
            <person name="Katahira K."/>
            <person name="Ogura Y."/>
            <person name="Gotoh Y."/>
            <person name="Hayashi T."/>
        </authorList>
    </citation>
    <scope>NUCLEOTIDE SEQUENCE [LARGE SCALE GENOMIC DNA]</scope>
    <source>
        <strain evidence="2 3">JCM6362</strain>
    </source>
</reference>
<dbReference type="EMBL" id="BCTB01000042">
    <property type="protein sequence ID" value="GAT16326.1"/>
    <property type="molecule type" value="Genomic_DNA"/>
</dbReference>